<dbReference type="PROSITE" id="PS00387">
    <property type="entry name" value="PPASE"/>
    <property type="match status" value="1"/>
</dbReference>
<keyword evidence="8" id="KW-1185">Reference proteome</keyword>
<dbReference type="GO" id="GO:0000287">
    <property type="term" value="F:magnesium ion binding"/>
    <property type="evidence" value="ECO:0007669"/>
    <property type="project" value="InterPro"/>
</dbReference>
<reference evidence="7" key="1">
    <citation type="submission" date="2022-07" db="EMBL/GenBank/DDBJ databases">
        <title>Phylogenomic reconstructions and comparative analyses of Kickxellomycotina fungi.</title>
        <authorList>
            <person name="Reynolds N.K."/>
            <person name="Stajich J.E."/>
            <person name="Barry K."/>
            <person name="Grigoriev I.V."/>
            <person name="Crous P."/>
            <person name="Smith M.E."/>
        </authorList>
    </citation>
    <scope>NUCLEOTIDE SEQUENCE</scope>
    <source>
        <strain evidence="7">BCRC 34381</strain>
    </source>
</reference>
<dbReference type="InterPro" id="IPR008162">
    <property type="entry name" value="Pyrophosphatase"/>
</dbReference>
<feature type="non-terminal residue" evidence="7">
    <location>
        <position position="227"/>
    </location>
</feature>
<dbReference type="EMBL" id="JANBOI010001352">
    <property type="protein sequence ID" value="KAJ1726824.1"/>
    <property type="molecule type" value="Genomic_DNA"/>
</dbReference>
<comment type="similarity">
    <text evidence="2">Belongs to the PPase family.</text>
</comment>
<dbReference type="InterPro" id="IPR036649">
    <property type="entry name" value="Pyrophosphatase_sf"/>
</dbReference>
<dbReference type="Pfam" id="PF00719">
    <property type="entry name" value="Pyrophosphatase"/>
    <property type="match status" value="1"/>
</dbReference>
<protein>
    <recommendedName>
        <fullName evidence="3">inorganic diphosphatase</fullName>
        <ecNumber evidence="3">3.6.1.1</ecNumber>
    </recommendedName>
</protein>
<dbReference type="OrthoDB" id="1608002at2759"/>
<dbReference type="EC" id="3.6.1.1" evidence="3"/>
<comment type="cofactor">
    <cofactor evidence="1">
        <name>Mg(2+)</name>
        <dbReference type="ChEBI" id="CHEBI:18420"/>
    </cofactor>
</comment>
<evidence type="ECO:0000256" key="3">
    <source>
        <dbReference type="ARBA" id="ARBA00012146"/>
    </source>
</evidence>
<evidence type="ECO:0000313" key="8">
    <source>
        <dbReference type="Proteomes" id="UP001143981"/>
    </source>
</evidence>
<dbReference type="Proteomes" id="UP001143981">
    <property type="component" value="Unassembled WGS sequence"/>
</dbReference>
<dbReference type="Gene3D" id="3.90.80.10">
    <property type="entry name" value="Inorganic pyrophosphatase"/>
    <property type="match status" value="1"/>
</dbReference>
<keyword evidence="4" id="KW-0479">Metal-binding</keyword>
<keyword evidence="6" id="KW-0460">Magnesium</keyword>
<dbReference type="AlphaFoldDB" id="A0A9W8CU82"/>
<evidence type="ECO:0000256" key="2">
    <source>
        <dbReference type="ARBA" id="ARBA00006220"/>
    </source>
</evidence>
<accession>A0A9W8CU82</accession>
<evidence type="ECO:0000313" key="7">
    <source>
        <dbReference type="EMBL" id="KAJ1726824.1"/>
    </source>
</evidence>
<gene>
    <name evidence="7" type="primary">PPA1</name>
    <name evidence="7" type="ORF">LPJ61_004936</name>
</gene>
<comment type="caution">
    <text evidence="7">The sequence shown here is derived from an EMBL/GenBank/DDBJ whole genome shotgun (WGS) entry which is preliminary data.</text>
</comment>
<evidence type="ECO:0000256" key="4">
    <source>
        <dbReference type="ARBA" id="ARBA00022723"/>
    </source>
</evidence>
<proteinExistence type="inferred from homology"/>
<dbReference type="GO" id="GO:0005737">
    <property type="term" value="C:cytoplasm"/>
    <property type="evidence" value="ECO:0007669"/>
    <property type="project" value="InterPro"/>
</dbReference>
<evidence type="ECO:0000256" key="1">
    <source>
        <dbReference type="ARBA" id="ARBA00001946"/>
    </source>
</evidence>
<organism evidence="7 8">
    <name type="scientific">Coemansia biformis</name>
    <dbReference type="NCBI Taxonomy" id="1286918"/>
    <lineage>
        <taxon>Eukaryota</taxon>
        <taxon>Fungi</taxon>
        <taxon>Fungi incertae sedis</taxon>
        <taxon>Zoopagomycota</taxon>
        <taxon>Kickxellomycotina</taxon>
        <taxon>Kickxellomycetes</taxon>
        <taxon>Kickxellales</taxon>
        <taxon>Kickxellaceae</taxon>
        <taxon>Coemansia</taxon>
    </lineage>
</organism>
<dbReference type="GO" id="GO:0004427">
    <property type="term" value="F:inorganic diphosphate phosphatase activity"/>
    <property type="evidence" value="ECO:0007669"/>
    <property type="project" value="UniProtKB-EC"/>
</dbReference>
<keyword evidence="5 7" id="KW-0378">Hydrolase</keyword>
<dbReference type="CDD" id="cd00412">
    <property type="entry name" value="pyrophosphatase"/>
    <property type="match status" value="1"/>
</dbReference>
<dbReference type="SUPFAM" id="SSF50324">
    <property type="entry name" value="Inorganic pyrophosphatase"/>
    <property type="match status" value="1"/>
</dbReference>
<sequence length="227" mass="24830">MATASLLSALATRAGARPRPRPPCARPWVRRVHGRIAATLVGDAAGAAPRMYFTRDGAPVSPWHDIPLAADGRAGEYHMVCEIPRWSNAKLEIDTRAPFNPISHDIKDGRPRYVANVFPYKGYLWNYGALPQTFEDPRTADPDTGLAGDGDPIDVLEVGRALCDEGSVHRVKVLAVLGLIDGAETDWKVLAIRTDDPLAPQLNDVDDLERHMPGLVAATVDWFTSYK</sequence>
<evidence type="ECO:0000256" key="6">
    <source>
        <dbReference type="ARBA" id="ARBA00022842"/>
    </source>
</evidence>
<evidence type="ECO:0000256" key="5">
    <source>
        <dbReference type="ARBA" id="ARBA00022801"/>
    </source>
</evidence>
<dbReference type="PANTHER" id="PTHR10286">
    <property type="entry name" value="INORGANIC PYROPHOSPHATASE"/>
    <property type="match status" value="1"/>
</dbReference>
<name>A0A9W8CU82_9FUNG</name>
<dbReference type="GO" id="GO:0006796">
    <property type="term" value="P:phosphate-containing compound metabolic process"/>
    <property type="evidence" value="ECO:0007669"/>
    <property type="project" value="InterPro"/>
</dbReference>